<dbReference type="InterPro" id="IPR003869">
    <property type="entry name" value="Polysac_CapD-like"/>
</dbReference>
<sequence>MKRVLDFLLSAAGLILLAPIFLIAAVAVRLDSPGPVFFRQRRMGRYLRPFPMFKFRTMVHNAAEIGPGITVGRDPRITRVGHFLRQTKIDELPQLWNVLCGDMSLVGSRPELEQYVMMYAQDYRSILKARPGITDVASIVYRDESDLLAQSGDPEETYVHVVLPDKIRMARHYTRDASLLNDLRLITATLVFLIYPDKAFDRLLAAMGRHRVAITAALQAMLFAAANVAAFALRFDGTVPATEFRMFLHTVGLVVVIRMIWAQAFGLFRSVWRFTGVRDLESILATTTLSSLTILLGVATIHAFSPYSRAVIVLDWVLCNCLLGGIRILRRFHETVKNAALLRKKVLVVGCGDSTEPVLRDIANNRFKDYRVIGLVNGDPDEVIIACSSGPGDRREEIVDSCRKSGKPFRIVPDLRDVLIGREIPELTRSFEADDLLFREPIRSDGTDLATQFANRPVMITGAGGSIGSEITRQIAACHPSRVILFEKHENSLYEIERALRLAGYGSEIEPVIGDVTDAQRVDKVMAKFQPEFVFHAAAYKHVPMMERNAREAYKTNVLGTRTVAEAAIRHGAGHFVLISTDKAVEPVSVMGMTKRIAELAVQGLQNGGGTRLCTVRFGNVLESSGSVIPLFREQIERGGPVTVTHPDATRLFMTIPEAVQLILHAATLGKGGEVFVLDMGKPVRILDMAHALIRLYGFRPGRDIRIVFTGLRPGEKLYEKLFNDNEQIWKTTHPKILMATTGAPEEEKHEEVRNLTRAVAAATRINTLADVGLVPEVPV</sequence>
<dbReference type="CDD" id="cd05237">
    <property type="entry name" value="UDP_invert_4-6DH_SDR_e"/>
    <property type="match status" value="1"/>
</dbReference>
<protein>
    <submittedName>
        <fullName evidence="5">NAD-dependent epimerase/dehydratase family protein</fullName>
    </submittedName>
</protein>
<feature type="transmembrane region" description="Helical" evidence="2">
    <location>
        <begin position="280"/>
        <end position="304"/>
    </location>
</feature>
<dbReference type="InterPro" id="IPR036291">
    <property type="entry name" value="NAD(P)-bd_dom_sf"/>
</dbReference>
<proteinExistence type="inferred from homology"/>
<accession>A0A538T1L9</accession>
<feature type="transmembrane region" description="Helical" evidence="2">
    <location>
        <begin position="212"/>
        <end position="235"/>
    </location>
</feature>
<comment type="similarity">
    <text evidence="1">Belongs to the polysaccharide synthase family.</text>
</comment>
<feature type="domain" description="Bacterial sugar transferase" evidence="3">
    <location>
        <begin position="2"/>
        <end position="192"/>
    </location>
</feature>
<reference evidence="5 6" key="1">
    <citation type="journal article" date="2019" name="Nat. Microbiol.">
        <title>Mediterranean grassland soil C-N compound turnover is dependent on rainfall and depth, and is mediated by genomically divergent microorganisms.</title>
        <authorList>
            <person name="Diamond S."/>
            <person name="Andeer P.F."/>
            <person name="Li Z."/>
            <person name="Crits-Christoph A."/>
            <person name="Burstein D."/>
            <person name="Anantharaman K."/>
            <person name="Lane K.R."/>
            <person name="Thomas B.C."/>
            <person name="Pan C."/>
            <person name="Northen T.R."/>
            <person name="Banfield J.F."/>
        </authorList>
    </citation>
    <scope>NUCLEOTIDE SEQUENCE [LARGE SCALE GENOMIC DNA]</scope>
    <source>
        <strain evidence="5">WS_2</strain>
    </source>
</reference>
<dbReference type="Pfam" id="PF02397">
    <property type="entry name" value="Bac_transf"/>
    <property type="match status" value="1"/>
</dbReference>
<comment type="caution">
    <text evidence="5">The sequence shown here is derived from an EMBL/GenBank/DDBJ whole genome shotgun (WGS) entry which is preliminary data.</text>
</comment>
<evidence type="ECO:0000313" key="5">
    <source>
        <dbReference type="EMBL" id="TMQ57522.1"/>
    </source>
</evidence>
<gene>
    <name evidence="5" type="ORF">E6K72_03605</name>
</gene>
<evidence type="ECO:0000256" key="2">
    <source>
        <dbReference type="SAM" id="Phobius"/>
    </source>
</evidence>
<dbReference type="InterPro" id="IPR051203">
    <property type="entry name" value="Polysaccharide_Synthase-Rel"/>
</dbReference>
<dbReference type="Pfam" id="PF02719">
    <property type="entry name" value="Polysacc_synt_2"/>
    <property type="match status" value="1"/>
</dbReference>
<evidence type="ECO:0000259" key="4">
    <source>
        <dbReference type="Pfam" id="PF02719"/>
    </source>
</evidence>
<dbReference type="SUPFAM" id="SSF51735">
    <property type="entry name" value="NAD(P)-binding Rossmann-fold domains"/>
    <property type="match status" value="1"/>
</dbReference>
<evidence type="ECO:0000256" key="1">
    <source>
        <dbReference type="ARBA" id="ARBA00007430"/>
    </source>
</evidence>
<dbReference type="PANTHER" id="PTHR43318">
    <property type="entry name" value="UDP-N-ACETYLGLUCOSAMINE 4,6-DEHYDRATASE"/>
    <property type="match status" value="1"/>
</dbReference>
<keyword evidence="2" id="KW-1133">Transmembrane helix</keyword>
<evidence type="ECO:0000313" key="6">
    <source>
        <dbReference type="Proteomes" id="UP000317716"/>
    </source>
</evidence>
<dbReference type="InterPro" id="IPR003362">
    <property type="entry name" value="Bact_transf"/>
</dbReference>
<keyword evidence="2" id="KW-0812">Transmembrane</keyword>
<dbReference type="InterPro" id="IPR029063">
    <property type="entry name" value="SAM-dependent_MTases_sf"/>
</dbReference>
<dbReference type="AlphaFoldDB" id="A0A538T1L9"/>
<keyword evidence="2" id="KW-0472">Membrane</keyword>
<evidence type="ECO:0000259" key="3">
    <source>
        <dbReference type="Pfam" id="PF02397"/>
    </source>
</evidence>
<dbReference type="SUPFAM" id="SSF53335">
    <property type="entry name" value="S-adenosyl-L-methionine-dependent methyltransferases"/>
    <property type="match status" value="1"/>
</dbReference>
<feature type="domain" description="Polysaccharide biosynthesis protein CapD-like" evidence="4">
    <location>
        <begin position="458"/>
        <end position="740"/>
    </location>
</feature>
<name>A0A538T1L9_UNCEI</name>
<dbReference type="Gene3D" id="3.40.50.720">
    <property type="entry name" value="NAD(P)-binding Rossmann-like Domain"/>
    <property type="match status" value="2"/>
</dbReference>
<feature type="transmembrane region" description="Helical" evidence="2">
    <location>
        <begin position="247"/>
        <end position="268"/>
    </location>
</feature>
<feature type="transmembrane region" description="Helical" evidence="2">
    <location>
        <begin position="310"/>
        <end position="329"/>
    </location>
</feature>
<dbReference type="EMBL" id="VBOS01000120">
    <property type="protein sequence ID" value="TMQ57522.1"/>
    <property type="molecule type" value="Genomic_DNA"/>
</dbReference>
<organism evidence="5 6">
    <name type="scientific">Eiseniibacteriota bacterium</name>
    <dbReference type="NCBI Taxonomy" id="2212470"/>
    <lineage>
        <taxon>Bacteria</taxon>
        <taxon>Candidatus Eiseniibacteriota</taxon>
    </lineage>
</organism>
<dbReference type="PANTHER" id="PTHR43318:SF1">
    <property type="entry name" value="POLYSACCHARIDE BIOSYNTHESIS PROTEIN EPSC-RELATED"/>
    <property type="match status" value="1"/>
</dbReference>
<dbReference type="Proteomes" id="UP000317716">
    <property type="component" value="Unassembled WGS sequence"/>
</dbReference>